<feature type="compositionally biased region" description="Basic and acidic residues" evidence="1">
    <location>
        <begin position="162"/>
        <end position="211"/>
    </location>
</feature>
<organism evidence="2 3">
    <name type="scientific">Paraphaeosphaeria minitans</name>
    <dbReference type="NCBI Taxonomy" id="565426"/>
    <lineage>
        <taxon>Eukaryota</taxon>
        <taxon>Fungi</taxon>
        <taxon>Dikarya</taxon>
        <taxon>Ascomycota</taxon>
        <taxon>Pezizomycotina</taxon>
        <taxon>Dothideomycetes</taxon>
        <taxon>Pleosporomycetidae</taxon>
        <taxon>Pleosporales</taxon>
        <taxon>Massarineae</taxon>
        <taxon>Didymosphaeriaceae</taxon>
        <taxon>Paraphaeosphaeria</taxon>
    </lineage>
</organism>
<dbReference type="OrthoDB" id="10550501at2759"/>
<protein>
    <submittedName>
        <fullName evidence="2">Uncharacterized protein</fullName>
    </submittedName>
</protein>
<dbReference type="EMBL" id="WJXW01000006">
    <property type="protein sequence ID" value="KAF9735281.1"/>
    <property type="molecule type" value="Genomic_DNA"/>
</dbReference>
<gene>
    <name evidence="2" type="ORF">PMIN01_06686</name>
</gene>
<feature type="compositionally biased region" description="Basic and acidic residues" evidence="1">
    <location>
        <begin position="340"/>
        <end position="349"/>
    </location>
</feature>
<feature type="compositionally biased region" description="Polar residues" evidence="1">
    <location>
        <begin position="215"/>
        <end position="225"/>
    </location>
</feature>
<feature type="compositionally biased region" description="Basic and acidic residues" evidence="1">
    <location>
        <begin position="94"/>
        <end position="109"/>
    </location>
</feature>
<comment type="caution">
    <text evidence="2">The sequence shown here is derived from an EMBL/GenBank/DDBJ whole genome shotgun (WGS) entry which is preliminary data.</text>
</comment>
<reference evidence="2" key="1">
    <citation type="journal article" date="2020" name="Mol. Plant Microbe Interact.">
        <title>Genome Sequence of the Biocontrol Agent Coniothyrium minitans strain Conio (IMI 134523).</title>
        <authorList>
            <person name="Patel D."/>
            <person name="Shittu T.A."/>
            <person name="Baroncelli R."/>
            <person name="Muthumeenakshi S."/>
            <person name="Osborne T.H."/>
            <person name="Janganan T.K."/>
            <person name="Sreenivasaprasad S."/>
        </authorList>
    </citation>
    <scope>NUCLEOTIDE SEQUENCE</scope>
    <source>
        <strain evidence="2">Conio</strain>
    </source>
</reference>
<accession>A0A9P6KQY0</accession>
<feature type="region of interest" description="Disordered" evidence="1">
    <location>
        <begin position="162"/>
        <end position="426"/>
    </location>
</feature>
<feature type="compositionally biased region" description="Acidic residues" evidence="1">
    <location>
        <begin position="329"/>
        <end position="339"/>
    </location>
</feature>
<evidence type="ECO:0000313" key="3">
    <source>
        <dbReference type="Proteomes" id="UP000756921"/>
    </source>
</evidence>
<dbReference type="Proteomes" id="UP000756921">
    <property type="component" value="Unassembled WGS sequence"/>
</dbReference>
<evidence type="ECO:0000256" key="1">
    <source>
        <dbReference type="SAM" id="MobiDB-lite"/>
    </source>
</evidence>
<evidence type="ECO:0000313" key="2">
    <source>
        <dbReference type="EMBL" id="KAF9735281.1"/>
    </source>
</evidence>
<feature type="compositionally biased region" description="Low complexity" evidence="1">
    <location>
        <begin position="301"/>
        <end position="314"/>
    </location>
</feature>
<keyword evidence="3" id="KW-1185">Reference proteome</keyword>
<name>A0A9P6KQY0_9PLEO</name>
<dbReference type="AlphaFoldDB" id="A0A9P6KQY0"/>
<feature type="region of interest" description="Disordered" evidence="1">
    <location>
        <begin position="89"/>
        <end position="109"/>
    </location>
</feature>
<proteinExistence type="predicted"/>
<feature type="compositionally biased region" description="Polar residues" evidence="1">
    <location>
        <begin position="241"/>
        <end position="253"/>
    </location>
</feature>
<sequence length="502" mass="56351">MTDNIRTPKVQSSSVPLSAPLWQLEQGMSTTKKHIKEASLDHSSKSSIDLPAALARGEMGEMGPLRSKQKLAAEQNEMAETLDEILQSNGKYQKQKEEAKERLKKHEEKHVAHLEEAVKKARAKGWQESKEHFMSNADRAITYELEKKGAKLELKMKQEYKQKLKHHLQEKDEKTKQKLEKHKEAMEAEWEEKLDALKQEREKKQREHVAPDTHNLLSPPSSQDMQIEKAASGCVNDPVSPLQSMQPSASKSPVASCEKRDPKPLSGTTLSEHNHGSKTPADIEEPTGADATFLKRNTAWRTTRTQQSTTQSQTAALSEEKPSISPEAPELDPDLEYELFEDKSTKTPELDPELSSDDPSSVTNTPQPERDAPTGTSDNVSDVVSKLASSVKRKRSVVDDEDGHNDELSTVLPKKPRTKTLSASSDSKVIKFGGPYHMQWNGLPQWKTIRAEMTPEETHEFEPLYNPPDSPITYGGLTRWPIVKGDEDDEELRVHDHVLTSS</sequence>